<name>A0ABV8GZI7_9BACI</name>
<proteinExistence type="predicted"/>
<protein>
    <submittedName>
        <fullName evidence="1">YjfB family protein</fullName>
    </submittedName>
</protein>
<dbReference type="Proteomes" id="UP001595772">
    <property type="component" value="Unassembled WGS sequence"/>
</dbReference>
<keyword evidence="2" id="KW-1185">Reference proteome</keyword>
<organism evidence="1 2">
    <name type="scientific">Oceanobacillus longus</name>
    <dbReference type="NCBI Taxonomy" id="930120"/>
    <lineage>
        <taxon>Bacteria</taxon>
        <taxon>Bacillati</taxon>
        <taxon>Bacillota</taxon>
        <taxon>Bacilli</taxon>
        <taxon>Bacillales</taxon>
        <taxon>Bacillaceae</taxon>
        <taxon>Oceanobacillus</taxon>
    </lineage>
</organism>
<dbReference type="RefSeq" id="WP_379497498.1">
    <property type="nucleotide sequence ID" value="NZ_JBHSAO010000011.1"/>
</dbReference>
<gene>
    <name evidence="1" type="ORF">ACFOUV_14485</name>
</gene>
<accession>A0ABV8GZI7</accession>
<comment type="caution">
    <text evidence="1">The sequence shown here is derived from an EMBL/GenBank/DDBJ whole genome shotgun (WGS) entry which is preliminary data.</text>
</comment>
<dbReference type="InterPro" id="IPR025906">
    <property type="entry name" value="YjfB_motility"/>
</dbReference>
<dbReference type="Pfam" id="PF14070">
    <property type="entry name" value="YjfB_motility"/>
    <property type="match status" value="1"/>
</dbReference>
<evidence type="ECO:0000313" key="1">
    <source>
        <dbReference type="EMBL" id="MFC4024998.1"/>
    </source>
</evidence>
<reference evidence="2" key="1">
    <citation type="journal article" date="2019" name="Int. J. Syst. Evol. Microbiol.">
        <title>The Global Catalogue of Microorganisms (GCM) 10K type strain sequencing project: providing services to taxonomists for standard genome sequencing and annotation.</title>
        <authorList>
            <consortium name="The Broad Institute Genomics Platform"/>
            <consortium name="The Broad Institute Genome Sequencing Center for Infectious Disease"/>
            <person name="Wu L."/>
            <person name="Ma J."/>
        </authorList>
    </citation>
    <scope>NUCLEOTIDE SEQUENCE [LARGE SCALE GENOMIC DNA]</scope>
    <source>
        <strain evidence="2">IBRC-M 10703</strain>
    </source>
</reference>
<evidence type="ECO:0000313" key="2">
    <source>
        <dbReference type="Proteomes" id="UP001595772"/>
    </source>
</evidence>
<sequence>MDIAALSVVMSNNQVRSSASLAVMDNIKDVAQQQSLQLMEMMQETVPAHPNLGNQIDIQL</sequence>
<dbReference type="EMBL" id="JBHSAO010000011">
    <property type="protein sequence ID" value="MFC4024998.1"/>
    <property type="molecule type" value="Genomic_DNA"/>
</dbReference>